<proteinExistence type="predicted"/>
<keyword evidence="1" id="KW-0175">Coiled coil</keyword>
<evidence type="ECO:0000256" key="1">
    <source>
        <dbReference type="SAM" id="Coils"/>
    </source>
</evidence>
<feature type="coiled-coil region" evidence="1">
    <location>
        <begin position="291"/>
        <end position="318"/>
    </location>
</feature>
<name>A0A397S8F0_9GLOM</name>
<dbReference type="OrthoDB" id="2400286at2759"/>
<dbReference type="STRING" id="658196.A0A397S8F0"/>
<sequence length="429" mass="48815">MAKVATDFIKRHKWTFETPSSELAQYTEEISKSLKDDRKVRSNAKTHFQVLGLTKKQVEVLIPIRPTGKRKEGRDTVDKIAQEIVENDYQSEKIKQISYDLGSSAPNPVAGDSQLTLLYEASDEIWYDPKYSWYCTGYSKTKEETGVGESRPFLSMEKDPIRAKEFLTWIQKAIPEKFTFLRKNKSGIINVNPINLTLAKHGITSNKLRKIGADHASRIHGVENYGVMNDPPSCNCLKASLKNQHSSDSIASEQEVIRCTEKTAQLFGLDEQNARVYKALSGQIWALEKRLEDYHFEYVKLKRKINLLKAELEDLDEYVDRKTVVDLLQEKVPSLIGKKVEENIPIEAVFDTSANVNYISQKHIGELGITNHDKSNSIETPDVSYSTLGKVNLRITFNNGKKHKSIPSEFIVVGPDWPDYFPDLTLEMP</sequence>
<dbReference type="EMBL" id="QKYT01000849">
    <property type="protein sequence ID" value="RIA81089.1"/>
    <property type="molecule type" value="Genomic_DNA"/>
</dbReference>
<evidence type="ECO:0000313" key="2">
    <source>
        <dbReference type="EMBL" id="RIA81089.1"/>
    </source>
</evidence>
<dbReference type="AlphaFoldDB" id="A0A397S8F0"/>
<evidence type="ECO:0000313" key="3">
    <source>
        <dbReference type="Proteomes" id="UP000265703"/>
    </source>
</evidence>
<dbReference type="Proteomes" id="UP000265703">
    <property type="component" value="Unassembled WGS sequence"/>
</dbReference>
<keyword evidence="3" id="KW-1185">Reference proteome</keyword>
<comment type="caution">
    <text evidence="2">The sequence shown here is derived from an EMBL/GenBank/DDBJ whole genome shotgun (WGS) entry which is preliminary data.</text>
</comment>
<protein>
    <submittedName>
        <fullName evidence="2">Uncharacterized protein</fullName>
    </submittedName>
</protein>
<reference evidence="2 3" key="1">
    <citation type="submission" date="2018-06" db="EMBL/GenBank/DDBJ databases">
        <title>Comparative genomics reveals the genomic features of Rhizophagus irregularis, R. cerebriforme, R. diaphanum and Gigaspora rosea, and their symbiotic lifestyle signature.</title>
        <authorList>
            <person name="Morin E."/>
            <person name="San Clemente H."/>
            <person name="Chen E.C.H."/>
            <person name="De La Providencia I."/>
            <person name="Hainaut M."/>
            <person name="Kuo A."/>
            <person name="Kohler A."/>
            <person name="Murat C."/>
            <person name="Tang N."/>
            <person name="Roy S."/>
            <person name="Loubradou J."/>
            <person name="Henrissat B."/>
            <person name="Grigoriev I.V."/>
            <person name="Corradi N."/>
            <person name="Roux C."/>
            <person name="Martin F.M."/>
        </authorList>
    </citation>
    <scope>NUCLEOTIDE SEQUENCE [LARGE SCALE GENOMIC DNA]</scope>
    <source>
        <strain evidence="2 3">DAOM 227022</strain>
    </source>
</reference>
<accession>A0A397S8F0</accession>
<organism evidence="2 3">
    <name type="scientific">Glomus cerebriforme</name>
    <dbReference type="NCBI Taxonomy" id="658196"/>
    <lineage>
        <taxon>Eukaryota</taxon>
        <taxon>Fungi</taxon>
        <taxon>Fungi incertae sedis</taxon>
        <taxon>Mucoromycota</taxon>
        <taxon>Glomeromycotina</taxon>
        <taxon>Glomeromycetes</taxon>
        <taxon>Glomerales</taxon>
        <taxon>Glomeraceae</taxon>
        <taxon>Glomus</taxon>
    </lineage>
</organism>
<gene>
    <name evidence="2" type="ORF">C1645_837554</name>
</gene>